<protein>
    <submittedName>
        <fullName evidence="1">Uncharacterized protein</fullName>
    </submittedName>
</protein>
<organism evidence="1 2">
    <name type="scientific">Vigna mungo</name>
    <name type="common">Black gram</name>
    <name type="synonym">Phaseolus mungo</name>
    <dbReference type="NCBI Taxonomy" id="3915"/>
    <lineage>
        <taxon>Eukaryota</taxon>
        <taxon>Viridiplantae</taxon>
        <taxon>Streptophyta</taxon>
        <taxon>Embryophyta</taxon>
        <taxon>Tracheophyta</taxon>
        <taxon>Spermatophyta</taxon>
        <taxon>Magnoliopsida</taxon>
        <taxon>eudicotyledons</taxon>
        <taxon>Gunneridae</taxon>
        <taxon>Pentapetalae</taxon>
        <taxon>rosids</taxon>
        <taxon>fabids</taxon>
        <taxon>Fabales</taxon>
        <taxon>Fabaceae</taxon>
        <taxon>Papilionoideae</taxon>
        <taxon>50 kb inversion clade</taxon>
        <taxon>NPAAA clade</taxon>
        <taxon>indigoferoid/millettioid clade</taxon>
        <taxon>Phaseoleae</taxon>
        <taxon>Vigna</taxon>
    </lineage>
</organism>
<accession>A0AAQ3RM05</accession>
<sequence>MNLTVPVFLCYGWFLGQKIGHATIVGTIVSVCILFKNGSAVRNCKISNSLFRKWRIMGDGCEGNKKRVIKKGVACKIIFRINEKRKYRVRRRREVWKKVGVICGREHLQIGANFSG</sequence>
<dbReference type="AlphaFoldDB" id="A0AAQ3RM05"/>
<evidence type="ECO:0000313" key="2">
    <source>
        <dbReference type="Proteomes" id="UP001374535"/>
    </source>
</evidence>
<dbReference type="Proteomes" id="UP001374535">
    <property type="component" value="Chromosome 9"/>
</dbReference>
<name>A0AAQ3RM05_VIGMU</name>
<reference evidence="1 2" key="1">
    <citation type="journal article" date="2023" name="Life. Sci Alliance">
        <title>Evolutionary insights into 3D genome organization and epigenetic landscape of Vigna mungo.</title>
        <authorList>
            <person name="Junaid A."/>
            <person name="Singh B."/>
            <person name="Bhatia S."/>
        </authorList>
    </citation>
    <scope>NUCLEOTIDE SEQUENCE [LARGE SCALE GENOMIC DNA]</scope>
    <source>
        <strain evidence="1">Urdbean</strain>
    </source>
</reference>
<evidence type="ECO:0000313" key="1">
    <source>
        <dbReference type="EMBL" id="WVY99101.1"/>
    </source>
</evidence>
<dbReference type="EMBL" id="CP144692">
    <property type="protein sequence ID" value="WVY99101.1"/>
    <property type="molecule type" value="Genomic_DNA"/>
</dbReference>
<gene>
    <name evidence="1" type="ORF">V8G54_031252</name>
</gene>
<proteinExistence type="predicted"/>
<keyword evidence="2" id="KW-1185">Reference proteome</keyword>